<dbReference type="EMBL" id="JH603163">
    <property type="protein sequence ID" value="EIC23965.1"/>
    <property type="molecule type" value="Genomic_DNA"/>
</dbReference>
<name>H8YVM5_9GAMM</name>
<dbReference type="Proteomes" id="UP000002964">
    <property type="component" value="Unassembled WGS sequence"/>
</dbReference>
<keyword evidence="2" id="KW-0808">Transferase</keyword>
<evidence type="ECO:0000259" key="1">
    <source>
        <dbReference type="Pfam" id="PF01636"/>
    </source>
</evidence>
<reference evidence="3" key="1">
    <citation type="submission" date="2011-06" db="EMBL/GenBank/DDBJ databases">
        <authorList>
            <consortium name="US DOE Joint Genome Institute (JGI-PGF)"/>
            <person name="Lucas S."/>
            <person name="Han J."/>
            <person name="Lapidus A."/>
            <person name="Cheng J.-F."/>
            <person name="Goodwin L."/>
            <person name="Pitluck S."/>
            <person name="Peters L."/>
            <person name="Land M.L."/>
            <person name="Hauser L."/>
            <person name="Vogl K."/>
            <person name="Liu Z."/>
            <person name="Overmann J."/>
            <person name="Frigaard N.-U."/>
            <person name="Bryant D.A."/>
            <person name="Woyke T.J."/>
        </authorList>
    </citation>
    <scope>NUCLEOTIDE SEQUENCE [LARGE SCALE GENOMIC DNA]</scope>
    <source>
        <strain evidence="3">970</strain>
    </source>
</reference>
<keyword evidence="3" id="KW-1185">Reference proteome</keyword>
<dbReference type="STRING" id="631362.Thi970DRAFT_00101"/>
<evidence type="ECO:0000313" key="2">
    <source>
        <dbReference type="EMBL" id="EIC23965.1"/>
    </source>
</evidence>
<dbReference type="Pfam" id="PF01636">
    <property type="entry name" value="APH"/>
    <property type="match status" value="1"/>
</dbReference>
<dbReference type="InterPro" id="IPR011009">
    <property type="entry name" value="Kinase-like_dom_sf"/>
</dbReference>
<dbReference type="HOGENOM" id="CLU_037718_0_0_6"/>
<dbReference type="InterPro" id="IPR002575">
    <property type="entry name" value="Aminoglycoside_PTrfase"/>
</dbReference>
<gene>
    <name evidence="2" type="ORF">Thi970DRAFT_00101</name>
</gene>
<feature type="domain" description="Aminoglycoside phosphotransferase" evidence="1">
    <location>
        <begin position="30"/>
        <end position="298"/>
    </location>
</feature>
<evidence type="ECO:0000313" key="3">
    <source>
        <dbReference type="Proteomes" id="UP000002964"/>
    </source>
</evidence>
<dbReference type="PANTHER" id="PTHR21064:SF5">
    <property type="entry name" value="SLR1880 PROTEIN"/>
    <property type="match status" value="1"/>
</dbReference>
<dbReference type="InterPro" id="IPR050249">
    <property type="entry name" value="Pseudomonas-type_ThrB"/>
</dbReference>
<dbReference type="Gene3D" id="3.90.1200.10">
    <property type="match status" value="1"/>
</dbReference>
<dbReference type="RefSeq" id="WP_009146588.1">
    <property type="nucleotide sequence ID" value="NZ_CP121471.1"/>
</dbReference>
<dbReference type="PANTHER" id="PTHR21064">
    <property type="entry name" value="AMINOGLYCOSIDE PHOSPHOTRANSFERASE DOMAIN-CONTAINING PROTEIN-RELATED"/>
    <property type="match status" value="1"/>
</dbReference>
<dbReference type="SUPFAM" id="SSF56112">
    <property type="entry name" value="Protein kinase-like (PK-like)"/>
    <property type="match status" value="1"/>
</dbReference>
<dbReference type="GO" id="GO:0016301">
    <property type="term" value="F:kinase activity"/>
    <property type="evidence" value="ECO:0007669"/>
    <property type="project" value="UniProtKB-KW"/>
</dbReference>
<keyword evidence="2" id="KW-0418">Kinase</keyword>
<reference evidence="2 3" key="2">
    <citation type="submission" date="2011-11" db="EMBL/GenBank/DDBJ databases">
        <authorList>
            <consortium name="US DOE Joint Genome Institute"/>
            <person name="Lucas S."/>
            <person name="Han J."/>
            <person name="Lapidus A."/>
            <person name="Cheng J.-F."/>
            <person name="Goodwin L."/>
            <person name="Pitluck S."/>
            <person name="Peters L."/>
            <person name="Ovchinnikova G."/>
            <person name="Zhang X."/>
            <person name="Detter J.C."/>
            <person name="Han C."/>
            <person name="Tapia R."/>
            <person name="Land M."/>
            <person name="Hauser L."/>
            <person name="Kyrpides N."/>
            <person name="Ivanova N."/>
            <person name="Pagani I."/>
            <person name="Vogl K."/>
            <person name="Liu Z."/>
            <person name="Overmann J."/>
            <person name="Frigaard N.-U."/>
            <person name="Bryant D."/>
            <person name="Woyke T."/>
        </authorList>
    </citation>
    <scope>NUCLEOTIDE SEQUENCE [LARGE SCALE GENOMIC DNA]</scope>
    <source>
        <strain evidence="2 3">970</strain>
    </source>
</reference>
<organism evidence="2 3">
    <name type="scientific">Thiorhodovibrio frisius</name>
    <dbReference type="NCBI Taxonomy" id="631362"/>
    <lineage>
        <taxon>Bacteria</taxon>
        <taxon>Pseudomonadati</taxon>
        <taxon>Pseudomonadota</taxon>
        <taxon>Gammaproteobacteria</taxon>
        <taxon>Chromatiales</taxon>
        <taxon>Chromatiaceae</taxon>
        <taxon>Thiorhodovibrio</taxon>
    </lineage>
</organism>
<accession>H8YVM5</accession>
<protein>
    <submittedName>
        <fullName evidence="2">Putative homoserine kinase type II (Protein kinase fold)</fullName>
    </submittedName>
</protein>
<dbReference type="eggNOG" id="COG2334">
    <property type="taxonomic scope" value="Bacteria"/>
</dbReference>
<sequence length="375" mass="40547">MTDQLPLPPGYLALARDMACHFPVCEQVLEVQPLGAGLINSTFAVAAHSGHFVLQRINSAVFADPPLIMDNIARLQSAAAGAGPTAPRLPRLFQAESAALYTRDQDGGYWRLLERVEDAITLPAVTDSTQAAAIGRLLGQFHGFGASLPMADFHVTLPGSHDTPRFRAALDAALSEVARQTSDGHDASASGDAEVSALIKQVRARDHVLGCLRDALAGGSIRKTLIHGDPKRDNVLFDRQGREALCLIDLDTVQPGLILHDIGDCLRSCCNRAGERGAPEQVHFDAGLAEALLGGYAQAAPGLLGAAELELLFDAMRLIPLELGMRFLIDHLRGDRYFRVRYRGENLRKAKAQLALVADIERQERHLRQLARSLG</sequence>
<dbReference type="AlphaFoldDB" id="H8YVM5"/>
<proteinExistence type="predicted"/>
<dbReference type="OrthoDB" id="526037at2"/>